<gene>
    <name evidence="1" type="ORF">NYO99_11765</name>
</gene>
<keyword evidence="2" id="KW-1185">Reference proteome</keyword>
<dbReference type="EMBL" id="JAPPUY010000003">
    <property type="protein sequence ID" value="MCY4745651.1"/>
    <property type="molecule type" value="Genomic_DNA"/>
</dbReference>
<organism evidence="1 2">
    <name type="scientific">Roseateles hydrophilus</name>
    <dbReference type="NCBI Taxonomy" id="2975054"/>
    <lineage>
        <taxon>Bacteria</taxon>
        <taxon>Pseudomonadati</taxon>
        <taxon>Pseudomonadota</taxon>
        <taxon>Betaproteobacteria</taxon>
        <taxon>Burkholderiales</taxon>
        <taxon>Sphaerotilaceae</taxon>
        <taxon>Roseateles</taxon>
    </lineage>
</organism>
<evidence type="ECO:0000313" key="1">
    <source>
        <dbReference type="EMBL" id="MCY4745651.1"/>
    </source>
</evidence>
<accession>A0ACC6CB62</accession>
<comment type="caution">
    <text evidence="1">The sequence shown here is derived from an EMBL/GenBank/DDBJ whole genome shotgun (WGS) entry which is preliminary data.</text>
</comment>
<name>A0ACC6CB62_9BURK</name>
<sequence length="580" mass="66014">MATRFKKCYELARPIAESQYQPQKPKNGIFETCGKVDVSVTLALYSAGFGIEHPCCIRREAGRAGRDFQGIKMVLKKRIQELIRLLAAGMHEREEVVAVSFLGALSGQNTFLYGPPGTAKSLISRRIACGFEKPSYFECLMNRFSTPEEVFGPVSIKELKEDRYVRKSEGYLPKAEFAFLDEIWKSSPAILNALLTLINERRFRNGDQIEEAPLKALIAASNETPDENQGLDALYDRFIVRLMVPPITQSDHFNNLLDSPPTEAHVAVPPELVVKSAEWDCWRRDIQGSVRLSNETRTIIHLIRSALHAQHETLKVYVSDRRWQRAAVLMKAAAFFNGRSETNHSDALLLQHCLWTTNENREAIAEIVTTAIQQSGFEGEADLAALDRAKDALDKEVHQELYYSEDLYETVEHDGENYFQVEFEGFESYEHGRIKSILIPSKELKSSGAFKALTLQGNILKEVSCKFDSQGVCEITIEDWNRRRRVFKVTPSVLFHKGDKRSGVNKRLVKALTQQVIELKNELEKVRNQAYERVDAYRLSMASNFVPEIKTAVAYRSVQEQVERLNLRVLDCDRLLSLCQ</sequence>
<proteinExistence type="predicted"/>
<dbReference type="Proteomes" id="UP001076464">
    <property type="component" value="Unassembled WGS sequence"/>
</dbReference>
<protein>
    <submittedName>
        <fullName evidence="1">AAA family ATPase</fullName>
    </submittedName>
</protein>
<evidence type="ECO:0000313" key="2">
    <source>
        <dbReference type="Proteomes" id="UP001076464"/>
    </source>
</evidence>
<reference evidence="1" key="1">
    <citation type="submission" date="2022-08" db="EMBL/GenBank/DDBJ databases">
        <title>Genome sequencing of Pelomonas sp. UHG3.</title>
        <authorList>
            <person name="So Y."/>
        </authorList>
    </citation>
    <scope>NUCLEOTIDE SEQUENCE</scope>
    <source>
        <strain evidence="1">UHG3</strain>
    </source>
</reference>